<name>A0A067BFW5_SAPPC</name>
<gene>
    <name evidence="2" type="ORF">SPRG_17306</name>
</gene>
<dbReference type="AlphaFoldDB" id="A0A067BFW5"/>
<evidence type="ECO:0000313" key="3">
    <source>
        <dbReference type="Proteomes" id="UP000030745"/>
    </source>
</evidence>
<dbReference type="EMBL" id="KK583720">
    <property type="protein sequence ID" value="KDO17264.1"/>
    <property type="molecule type" value="Genomic_DNA"/>
</dbReference>
<dbReference type="RefSeq" id="XP_012212032.1">
    <property type="nucleotide sequence ID" value="XM_012356642.1"/>
</dbReference>
<dbReference type="KEGG" id="spar:SPRG_17306"/>
<organism evidence="2 3">
    <name type="scientific">Saprolegnia parasitica (strain CBS 223.65)</name>
    <dbReference type="NCBI Taxonomy" id="695850"/>
    <lineage>
        <taxon>Eukaryota</taxon>
        <taxon>Sar</taxon>
        <taxon>Stramenopiles</taxon>
        <taxon>Oomycota</taxon>
        <taxon>Saprolegniomycetes</taxon>
        <taxon>Saprolegniales</taxon>
        <taxon>Saprolegniaceae</taxon>
        <taxon>Saprolegnia</taxon>
    </lineage>
</organism>
<proteinExistence type="predicted"/>
<protein>
    <submittedName>
        <fullName evidence="2">Uncharacterized protein</fullName>
    </submittedName>
</protein>
<evidence type="ECO:0000256" key="1">
    <source>
        <dbReference type="SAM" id="MobiDB-lite"/>
    </source>
</evidence>
<sequence>MSCCEVTLVPNGYSVTDTVHGDIDATRMPDNDRSETKTAVDEVGWLRSGDTLSS</sequence>
<feature type="region of interest" description="Disordered" evidence="1">
    <location>
        <begin position="24"/>
        <end position="54"/>
    </location>
</feature>
<dbReference type="Proteomes" id="UP000030745">
    <property type="component" value="Unassembled WGS sequence"/>
</dbReference>
<dbReference type="VEuPathDB" id="FungiDB:SPRG_17306"/>
<feature type="compositionally biased region" description="Basic and acidic residues" evidence="1">
    <location>
        <begin position="24"/>
        <end position="40"/>
    </location>
</feature>
<dbReference type="GeneID" id="24138852"/>
<evidence type="ECO:0000313" key="2">
    <source>
        <dbReference type="EMBL" id="KDO17264.1"/>
    </source>
</evidence>
<reference evidence="2 3" key="1">
    <citation type="journal article" date="2013" name="PLoS Genet.">
        <title>Distinctive expansion of potential virulence genes in the genome of the oomycete fish pathogen Saprolegnia parasitica.</title>
        <authorList>
            <person name="Jiang R.H."/>
            <person name="de Bruijn I."/>
            <person name="Haas B.J."/>
            <person name="Belmonte R."/>
            <person name="Lobach L."/>
            <person name="Christie J."/>
            <person name="van den Ackerveken G."/>
            <person name="Bottin A."/>
            <person name="Bulone V."/>
            <person name="Diaz-Moreno S.M."/>
            <person name="Dumas B."/>
            <person name="Fan L."/>
            <person name="Gaulin E."/>
            <person name="Govers F."/>
            <person name="Grenville-Briggs L.J."/>
            <person name="Horner N.R."/>
            <person name="Levin J.Z."/>
            <person name="Mammella M."/>
            <person name="Meijer H.J."/>
            <person name="Morris P."/>
            <person name="Nusbaum C."/>
            <person name="Oome S."/>
            <person name="Phillips A.J."/>
            <person name="van Rooyen D."/>
            <person name="Rzeszutek E."/>
            <person name="Saraiva M."/>
            <person name="Secombes C.J."/>
            <person name="Seidl M.F."/>
            <person name="Snel B."/>
            <person name="Stassen J.H."/>
            <person name="Sykes S."/>
            <person name="Tripathy S."/>
            <person name="van den Berg H."/>
            <person name="Vega-Arreguin J.C."/>
            <person name="Wawra S."/>
            <person name="Young S.K."/>
            <person name="Zeng Q."/>
            <person name="Dieguez-Uribeondo J."/>
            <person name="Russ C."/>
            <person name="Tyler B.M."/>
            <person name="van West P."/>
        </authorList>
    </citation>
    <scope>NUCLEOTIDE SEQUENCE [LARGE SCALE GENOMIC DNA]</scope>
    <source>
        <strain evidence="2 3">CBS 223.65</strain>
    </source>
</reference>
<keyword evidence="3" id="KW-1185">Reference proteome</keyword>
<accession>A0A067BFW5</accession>